<evidence type="ECO:0000313" key="2">
    <source>
        <dbReference type="EMBL" id="AYN39814.1"/>
    </source>
</evidence>
<reference evidence="2 3" key="1">
    <citation type="submission" date="2018-10" db="EMBL/GenBank/DDBJ databases">
        <title>The genome of Streptomyces dangxiongensis Z022.</title>
        <authorList>
            <person name="Zhang B."/>
        </authorList>
    </citation>
    <scope>NUCLEOTIDE SEQUENCE [LARGE SCALE GENOMIC DNA]</scope>
    <source>
        <strain evidence="2 3">Z022</strain>
    </source>
</reference>
<dbReference type="Proteomes" id="UP000268329">
    <property type="component" value="Chromosome"/>
</dbReference>
<proteinExistence type="predicted"/>
<gene>
    <name evidence="2" type="ORF">D9753_13800</name>
</gene>
<dbReference type="OrthoDB" id="3368027at2"/>
<feature type="region of interest" description="Disordered" evidence="1">
    <location>
        <begin position="1"/>
        <end position="36"/>
    </location>
</feature>
<keyword evidence="3" id="KW-1185">Reference proteome</keyword>
<sequence length="309" mass="31690">MFRATAPVRSAAPAADGTTGDAAGGRGDGPADGPARVPRLVRAGRYAPAGPGTPYVPAADREGFYRQLGDPHGVPFDRAGFAGAPRRTSVELARCALAELGPLTAEDSPDLVVVAYAAPDFEHSQLVASCVQELLPGEPLAFALSDQGVLAPFSALRTAVEYARRCGFRRLLMLAVDQSSQPFAVPAGHPGAVRADAAVALLFEWSGAAAPVRGMGQHSWPAPGPAAPWDAELPLVAGAGVRTAVPGVWPWATWAGPGQPATAVWSALADLVGGGPARVVVADHDPEREMLAHCTLDLGAPAPRTSTGE</sequence>
<organism evidence="2 3">
    <name type="scientific">Streptomyces dangxiongensis</name>
    <dbReference type="NCBI Taxonomy" id="1442032"/>
    <lineage>
        <taxon>Bacteria</taxon>
        <taxon>Bacillati</taxon>
        <taxon>Actinomycetota</taxon>
        <taxon>Actinomycetes</taxon>
        <taxon>Kitasatosporales</taxon>
        <taxon>Streptomycetaceae</taxon>
        <taxon>Streptomyces</taxon>
    </lineage>
</organism>
<protein>
    <submittedName>
        <fullName evidence="2">Uncharacterized protein</fullName>
    </submittedName>
</protein>
<name>A0A3G2JCB0_9ACTN</name>
<dbReference type="KEGG" id="sdd:D9753_13800"/>
<dbReference type="EMBL" id="CP033073">
    <property type="protein sequence ID" value="AYN39814.1"/>
    <property type="molecule type" value="Genomic_DNA"/>
</dbReference>
<feature type="compositionally biased region" description="Low complexity" evidence="1">
    <location>
        <begin position="1"/>
        <end position="21"/>
    </location>
</feature>
<dbReference type="Gene3D" id="3.40.47.10">
    <property type="match status" value="1"/>
</dbReference>
<dbReference type="InterPro" id="IPR016039">
    <property type="entry name" value="Thiolase-like"/>
</dbReference>
<evidence type="ECO:0000256" key="1">
    <source>
        <dbReference type="SAM" id="MobiDB-lite"/>
    </source>
</evidence>
<dbReference type="GO" id="GO:0016747">
    <property type="term" value="F:acyltransferase activity, transferring groups other than amino-acyl groups"/>
    <property type="evidence" value="ECO:0007669"/>
    <property type="project" value="UniProtKB-ARBA"/>
</dbReference>
<evidence type="ECO:0000313" key="3">
    <source>
        <dbReference type="Proteomes" id="UP000268329"/>
    </source>
</evidence>
<dbReference type="SUPFAM" id="SSF53901">
    <property type="entry name" value="Thiolase-like"/>
    <property type="match status" value="1"/>
</dbReference>
<dbReference type="AlphaFoldDB" id="A0A3G2JCB0"/>
<accession>A0A3G2JCB0</accession>